<dbReference type="EMBL" id="NKUF01000150">
    <property type="protein sequence ID" value="PYD59281.1"/>
    <property type="molecule type" value="Genomic_DNA"/>
</dbReference>
<feature type="non-terminal residue" evidence="1">
    <location>
        <position position="108"/>
    </location>
</feature>
<evidence type="ECO:0000313" key="2">
    <source>
        <dbReference type="Proteomes" id="UP000248301"/>
    </source>
</evidence>
<proteinExistence type="predicted"/>
<reference evidence="1 2" key="1">
    <citation type="submission" date="2017-07" db="EMBL/GenBank/DDBJ databases">
        <title>A draft genome sequence of Gluconacetobacter entanii LTH 4560.</title>
        <authorList>
            <person name="Skraban J."/>
            <person name="Cleenwerck I."/>
            <person name="Vandamme P."/>
            <person name="Trcek J."/>
        </authorList>
    </citation>
    <scope>NUCLEOTIDE SEQUENCE [LARGE SCALE GENOMIC DNA]</scope>
    <source>
        <strain evidence="1 2">LTH 4560</strain>
    </source>
</reference>
<dbReference type="RefSeq" id="WP_146220790.1">
    <property type="nucleotide sequence ID" value="NZ_NKUF01000150.1"/>
</dbReference>
<evidence type="ECO:0000313" key="1">
    <source>
        <dbReference type="EMBL" id="PYD59281.1"/>
    </source>
</evidence>
<comment type="caution">
    <text evidence="1">The sequence shown here is derived from an EMBL/GenBank/DDBJ whole genome shotgun (WGS) entry which is preliminary data.</text>
</comment>
<protein>
    <submittedName>
        <fullName evidence="1">Uncharacterized protein</fullName>
    </submittedName>
</protein>
<organism evidence="1 2">
    <name type="scientific">Gluconacetobacter entanii</name>
    <dbReference type="NCBI Taxonomy" id="108528"/>
    <lineage>
        <taxon>Bacteria</taxon>
        <taxon>Pseudomonadati</taxon>
        <taxon>Pseudomonadota</taxon>
        <taxon>Alphaproteobacteria</taxon>
        <taxon>Acetobacterales</taxon>
        <taxon>Acetobacteraceae</taxon>
        <taxon>Gluconacetobacter</taxon>
    </lineage>
</organism>
<gene>
    <name evidence="1" type="ORF">CFR72_16815</name>
</gene>
<accession>A0A318PYN5</accession>
<name>A0A318PYN5_9PROT</name>
<dbReference type="Proteomes" id="UP000248301">
    <property type="component" value="Unassembled WGS sequence"/>
</dbReference>
<dbReference type="AlphaFoldDB" id="A0A318PYN5"/>
<sequence>MLHEDYEYSGGKDDGSFKKAQELLKRRTKSHGTQQVNVFMKKEGVSTIKQPFVMAMTGAMNKMINEYKVTTSELRVVLYIVERMQFGNLFCLNQKNIATDLEISQPMV</sequence>